<feature type="region of interest" description="Disordered" evidence="1">
    <location>
        <begin position="338"/>
        <end position="376"/>
    </location>
</feature>
<name>A0A835YKS7_9STRA</name>
<dbReference type="AlphaFoldDB" id="A0A835YKS7"/>
<dbReference type="EMBL" id="JAFCMP010000531">
    <property type="protein sequence ID" value="KAG5176940.1"/>
    <property type="molecule type" value="Genomic_DNA"/>
</dbReference>
<accession>A0A835YKS7</accession>
<feature type="compositionally biased region" description="Low complexity" evidence="1">
    <location>
        <begin position="338"/>
        <end position="348"/>
    </location>
</feature>
<dbReference type="PANTHER" id="PTHR12482">
    <property type="entry name" value="LIPASE ROG1-RELATED-RELATED"/>
    <property type="match status" value="1"/>
</dbReference>
<sequence>MASANGHLVVISHGQWGTRRDVSFLGKCIEQTGATVVLPTSNHVTLTYSGIDVCGARVARDIRKAVEEGGGKYQKISLVGYSAGGLFMRFAIGELHAEGFFDKQGLQCHAFITIASPHLGIRHSARSWVGRARNGMLGGLSDLYGGRSLTHMMLEDSDDGQAPLLLRMTERGSNSMVALARFSKVYVYANVFNDRSVNYCSAAIAARNTYRGRSPEALAAHIEGYPRIISVSPVRSETSTMGDAPLAPAAAAAAAASTELADAAAAAAAADAQRRGGVHPATFVAGMALLTPLVLLHAVMLMVPLRVSAALSARDAPLPPPAAAAAATFDGSSAAAAAAAEDGGAATSDGREAPPKTNPPKGGGSAAQPLAPDDVPPLMLENFRASGVDIRRVDVRLDAANSHGAIIVRRAFHQKGGGADVLRHVTDIIVPAEEWRGGGGGGGGEGGGEDGDVKGVLLEGMEAAADAVAQL</sequence>
<dbReference type="SUPFAM" id="SSF53474">
    <property type="entry name" value="alpha/beta-Hydrolases"/>
    <property type="match status" value="1"/>
</dbReference>
<proteinExistence type="predicted"/>
<evidence type="ECO:0000259" key="2">
    <source>
        <dbReference type="Pfam" id="PF05057"/>
    </source>
</evidence>
<comment type="caution">
    <text evidence="3">The sequence shown here is derived from an EMBL/GenBank/DDBJ whole genome shotgun (WGS) entry which is preliminary data.</text>
</comment>
<feature type="domain" description="DUF676" evidence="2">
    <location>
        <begin position="5"/>
        <end position="201"/>
    </location>
</feature>
<dbReference type="Proteomes" id="UP000664859">
    <property type="component" value="Unassembled WGS sequence"/>
</dbReference>
<dbReference type="PANTHER" id="PTHR12482:SF62">
    <property type="entry name" value="LIPASE ROG1-RELATED"/>
    <property type="match status" value="1"/>
</dbReference>
<evidence type="ECO:0000313" key="4">
    <source>
        <dbReference type="Proteomes" id="UP000664859"/>
    </source>
</evidence>
<reference evidence="3" key="1">
    <citation type="submission" date="2021-02" db="EMBL/GenBank/DDBJ databases">
        <title>First Annotated Genome of the Yellow-green Alga Tribonema minus.</title>
        <authorList>
            <person name="Mahan K.M."/>
        </authorList>
    </citation>
    <scope>NUCLEOTIDE SEQUENCE</scope>
    <source>
        <strain evidence="3">UTEX B ZZ1240</strain>
    </source>
</reference>
<protein>
    <submittedName>
        <fullName evidence="3">Putative serine esterase-domain-containing protein</fullName>
    </submittedName>
</protein>
<organism evidence="3 4">
    <name type="scientific">Tribonema minus</name>
    <dbReference type="NCBI Taxonomy" id="303371"/>
    <lineage>
        <taxon>Eukaryota</taxon>
        <taxon>Sar</taxon>
        <taxon>Stramenopiles</taxon>
        <taxon>Ochrophyta</taxon>
        <taxon>PX clade</taxon>
        <taxon>Xanthophyceae</taxon>
        <taxon>Tribonematales</taxon>
        <taxon>Tribonemataceae</taxon>
        <taxon>Tribonema</taxon>
    </lineage>
</organism>
<dbReference type="Pfam" id="PF05057">
    <property type="entry name" value="DUF676"/>
    <property type="match status" value="1"/>
</dbReference>
<dbReference type="InterPro" id="IPR029058">
    <property type="entry name" value="AB_hydrolase_fold"/>
</dbReference>
<dbReference type="Gene3D" id="3.40.50.1820">
    <property type="entry name" value="alpha/beta hydrolase"/>
    <property type="match status" value="1"/>
</dbReference>
<dbReference type="InterPro" id="IPR007751">
    <property type="entry name" value="DUF676_lipase-like"/>
</dbReference>
<dbReference type="OrthoDB" id="273452at2759"/>
<dbReference type="InterPro" id="IPR044294">
    <property type="entry name" value="Lipase-like"/>
</dbReference>
<evidence type="ECO:0000256" key="1">
    <source>
        <dbReference type="SAM" id="MobiDB-lite"/>
    </source>
</evidence>
<gene>
    <name evidence="3" type="ORF">JKP88DRAFT_249159</name>
</gene>
<keyword evidence="4" id="KW-1185">Reference proteome</keyword>
<evidence type="ECO:0000313" key="3">
    <source>
        <dbReference type="EMBL" id="KAG5176940.1"/>
    </source>
</evidence>